<sequence>MRIYDLRHRMATDLIQSNTSARIVQDILGHATYKSNP</sequence>
<dbReference type="GO" id="GO:0006310">
    <property type="term" value="P:DNA recombination"/>
    <property type="evidence" value="ECO:0007669"/>
    <property type="project" value="UniProtKB-KW"/>
</dbReference>
<dbReference type="Gene3D" id="1.10.443.10">
    <property type="entry name" value="Intergrase catalytic core"/>
    <property type="match status" value="1"/>
</dbReference>
<reference evidence="3 4" key="1">
    <citation type="submission" date="2018-08" db="EMBL/GenBank/DDBJ databases">
        <title>A genome reference for cultivated species of the human gut microbiota.</title>
        <authorList>
            <person name="Zou Y."/>
            <person name="Xue W."/>
            <person name="Luo G."/>
        </authorList>
    </citation>
    <scope>NUCLEOTIDE SEQUENCE [LARGE SCALE GENOMIC DNA]</scope>
    <source>
        <strain evidence="3 4">AF18-46</strain>
    </source>
</reference>
<dbReference type="Pfam" id="PF00589">
    <property type="entry name" value="Phage_integrase"/>
    <property type="match status" value="1"/>
</dbReference>
<keyword evidence="1" id="KW-0233">DNA recombination</keyword>
<gene>
    <name evidence="3" type="ORF">DWX20_09445</name>
</gene>
<dbReference type="GO" id="GO:0015074">
    <property type="term" value="P:DNA integration"/>
    <property type="evidence" value="ECO:0007669"/>
    <property type="project" value="InterPro"/>
</dbReference>
<organism evidence="3 4">
    <name type="scientific">Solobacterium moorei</name>
    <dbReference type="NCBI Taxonomy" id="102148"/>
    <lineage>
        <taxon>Bacteria</taxon>
        <taxon>Bacillati</taxon>
        <taxon>Bacillota</taxon>
        <taxon>Erysipelotrichia</taxon>
        <taxon>Erysipelotrichales</taxon>
        <taxon>Erysipelotrichaceae</taxon>
        <taxon>Solobacterium</taxon>
    </lineage>
</organism>
<dbReference type="GO" id="GO:0003677">
    <property type="term" value="F:DNA binding"/>
    <property type="evidence" value="ECO:0007669"/>
    <property type="project" value="InterPro"/>
</dbReference>
<evidence type="ECO:0000259" key="2">
    <source>
        <dbReference type="Pfam" id="PF00589"/>
    </source>
</evidence>
<protein>
    <recommendedName>
        <fullName evidence="2">Tyr recombinase domain-containing protein</fullName>
    </recommendedName>
</protein>
<evidence type="ECO:0000256" key="1">
    <source>
        <dbReference type="ARBA" id="ARBA00023172"/>
    </source>
</evidence>
<name>A0A412PAH0_9FIRM</name>
<comment type="caution">
    <text evidence="3">The sequence shown here is derived from an EMBL/GenBank/DDBJ whole genome shotgun (WGS) entry which is preliminary data.</text>
</comment>
<dbReference type="Proteomes" id="UP000284731">
    <property type="component" value="Unassembled WGS sequence"/>
</dbReference>
<dbReference type="EMBL" id="QRWX01000005">
    <property type="protein sequence ID" value="RGT53653.1"/>
    <property type="molecule type" value="Genomic_DNA"/>
</dbReference>
<dbReference type="AlphaFoldDB" id="A0A412PAH0"/>
<dbReference type="InterPro" id="IPR002104">
    <property type="entry name" value="Integrase_catalytic"/>
</dbReference>
<accession>A0A412PAH0</accession>
<proteinExistence type="predicted"/>
<dbReference type="InterPro" id="IPR013762">
    <property type="entry name" value="Integrase-like_cat_sf"/>
</dbReference>
<evidence type="ECO:0000313" key="4">
    <source>
        <dbReference type="Proteomes" id="UP000284731"/>
    </source>
</evidence>
<evidence type="ECO:0000313" key="3">
    <source>
        <dbReference type="EMBL" id="RGT53653.1"/>
    </source>
</evidence>
<feature type="domain" description="Tyr recombinase" evidence="2">
    <location>
        <begin position="5"/>
        <end position="32"/>
    </location>
</feature>
<dbReference type="SUPFAM" id="SSF56349">
    <property type="entry name" value="DNA breaking-rejoining enzymes"/>
    <property type="match status" value="1"/>
</dbReference>
<dbReference type="InterPro" id="IPR011010">
    <property type="entry name" value="DNA_brk_join_enz"/>
</dbReference>